<dbReference type="Pfam" id="PF12625">
    <property type="entry name" value="Arabinose_bd"/>
    <property type="match status" value="1"/>
</dbReference>
<sequence length="353" mass="39086">MASSEFDQHLPISAASVQLMVQLAARRGWSTDECLAGSGIDPVLLDDPFAEITPWQEFEVMRNLDELRCGEPGFWVEVGTNYHAGMHGSWGMALLTSRTLRDVIELTAKFVELAWVFTTITVTEYVDTGEVGIAIDSRDLPPDVASILVERISAAITSILRDLTNTRVPASSVRFRHSAPSDTSRYIDTFGAEPSFDADRNELVGDSAWLDTPLPQANDLVRRGYEAACRDLLDKRRARTGFAGAVRDVLTREPGRIPALDEVAGALNVSPRTLARRLADEGASFRALVDELRQTLAEELLRNSPLTSAQIAHRLGYTDSANFIRAFKRWRDMTPRSFRSMSAALSARTRSEN</sequence>
<dbReference type="EMBL" id="PJMW01000002">
    <property type="protein sequence ID" value="PKV81873.1"/>
    <property type="molecule type" value="Genomic_DNA"/>
</dbReference>
<proteinExistence type="predicted"/>
<evidence type="ECO:0000256" key="2">
    <source>
        <dbReference type="ARBA" id="ARBA00023125"/>
    </source>
</evidence>
<dbReference type="PROSITE" id="PS01124">
    <property type="entry name" value="HTH_ARAC_FAMILY_2"/>
    <property type="match status" value="1"/>
</dbReference>
<name>A0A2N3VJT2_9NOCA</name>
<dbReference type="SMART" id="SM00342">
    <property type="entry name" value="HTH_ARAC"/>
    <property type="match status" value="1"/>
</dbReference>
<dbReference type="Gene3D" id="1.10.10.60">
    <property type="entry name" value="Homeodomain-like"/>
    <property type="match status" value="1"/>
</dbReference>
<dbReference type="RefSeq" id="WP_101467516.1">
    <property type="nucleotide sequence ID" value="NZ_PJMW01000002.1"/>
</dbReference>
<evidence type="ECO:0000259" key="4">
    <source>
        <dbReference type="PROSITE" id="PS01124"/>
    </source>
</evidence>
<comment type="caution">
    <text evidence="5">The sequence shown here is derived from an EMBL/GenBank/DDBJ whole genome shotgun (WGS) entry which is preliminary data.</text>
</comment>
<gene>
    <name evidence="5" type="ORF">ATK86_6345</name>
</gene>
<evidence type="ECO:0000256" key="1">
    <source>
        <dbReference type="ARBA" id="ARBA00023015"/>
    </source>
</evidence>
<dbReference type="PANTHER" id="PTHR47894">
    <property type="entry name" value="HTH-TYPE TRANSCRIPTIONAL REGULATOR GADX"/>
    <property type="match status" value="1"/>
</dbReference>
<evidence type="ECO:0000256" key="3">
    <source>
        <dbReference type="ARBA" id="ARBA00023163"/>
    </source>
</evidence>
<dbReference type="AlphaFoldDB" id="A0A2N3VJT2"/>
<dbReference type="GO" id="GO:0003700">
    <property type="term" value="F:DNA-binding transcription factor activity"/>
    <property type="evidence" value="ECO:0007669"/>
    <property type="project" value="InterPro"/>
</dbReference>
<organism evidence="5 6">
    <name type="scientific">Nocardia fluminea</name>
    <dbReference type="NCBI Taxonomy" id="134984"/>
    <lineage>
        <taxon>Bacteria</taxon>
        <taxon>Bacillati</taxon>
        <taxon>Actinomycetota</taxon>
        <taxon>Actinomycetes</taxon>
        <taxon>Mycobacteriales</taxon>
        <taxon>Nocardiaceae</taxon>
        <taxon>Nocardia</taxon>
    </lineage>
</organism>
<evidence type="ECO:0000313" key="6">
    <source>
        <dbReference type="Proteomes" id="UP000233766"/>
    </source>
</evidence>
<dbReference type="InterPro" id="IPR018060">
    <property type="entry name" value="HTH_AraC"/>
</dbReference>
<dbReference type="OrthoDB" id="5241536at2"/>
<dbReference type="Proteomes" id="UP000233766">
    <property type="component" value="Unassembled WGS sequence"/>
</dbReference>
<dbReference type="InterPro" id="IPR032687">
    <property type="entry name" value="AraC-type_N"/>
</dbReference>
<keyword evidence="3" id="KW-0804">Transcription</keyword>
<protein>
    <submittedName>
        <fullName evidence="5">AraC family transcriptional regulator</fullName>
    </submittedName>
</protein>
<keyword evidence="2" id="KW-0238">DNA-binding</keyword>
<reference evidence="5 6" key="1">
    <citation type="submission" date="2017-12" db="EMBL/GenBank/DDBJ databases">
        <title>Sequencing the genomes of 1000 Actinobacteria strains.</title>
        <authorList>
            <person name="Klenk H.-P."/>
        </authorList>
    </citation>
    <scope>NUCLEOTIDE SEQUENCE [LARGE SCALE GENOMIC DNA]</scope>
    <source>
        <strain evidence="5 6">DSM 44489</strain>
    </source>
</reference>
<feature type="domain" description="HTH araC/xylS-type" evidence="4">
    <location>
        <begin position="244"/>
        <end position="341"/>
    </location>
</feature>
<dbReference type="GO" id="GO:0000976">
    <property type="term" value="F:transcription cis-regulatory region binding"/>
    <property type="evidence" value="ECO:0007669"/>
    <property type="project" value="TreeGrafter"/>
</dbReference>
<dbReference type="GO" id="GO:0005829">
    <property type="term" value="C:cytosol"/>
    <property type="evidence" value="ECO:0007669"/>
    <property type="project" value="TreeGrafter"/>
</dbReference>
<keyword evidence="1" id="KW-0805">Transcription regulation</keyword>
<dbReference type="SUPFAM" id="SSF46689">
    <property type="entry name" value="Homeodomain-like"/>
    <property type="match status" value="1"/>
</dbReference>
<dbReference type="InterPro" id="IPR009057">
    <property type="entry name" value="Homeodomain-like_sf"/>
</dbReference>
<accession>A0A2N3VJT2</accession>
<dbReference type="PANTHER" id="PTHR47894:SF1">
    <property type="entry name" value="HTH-TYPE TRANSCRIPTIONAL REGULATOR VQSM"/>
    <property type="match status" value="1"/>
</dbReference>
<evidence type="ECO:0000313" key="5">
    <source>
        <dbReference type="EMBL" id="PKV81873.1"/>
    </source>
</evidence>
<keyword evidence="6" id="KW-1185">Reference proteome</keyword>
<dbReference type="Pfam" id="PF12833">
    <property type="entry name" value="HTH_18"/>
    <property type="match status" value="1"/>
</dbReference>